<gene>
    <name evidence="1" type="ORF">ONB1V03_LOCUS18713</name>
    <name evidence="2" type="ORF">ONB1V03_LOCUS18797</name>
</gene>
<keyword evidence="3" id="KW-1185">Reference proteome</keyword>
<dbReference type="EMBL" id="CAJPVJ010026871">
    <property type="protein sequence ID" value="CAG2179373.1"/>
    <property type="molecule type" value="Genomic_DNA"/>
</dbReference>
<sequence>MAETKAKKW</sequence>
<reference evidence="2" key="1">
    <citation type="submission" date="2020-11" db="EMBL/GenBank/DDBJ databases">
        <authorList>
            <person name="Tran Van P."/>
        </authorList>
    </citation>
    <scope>NUCLEOTIDE SEQUENCE</scope>
</reference>
<dbReference type="EMBL" id="OC941346">
    <property type="protein sequence ID" value="CAD7662153.1"/>
    <property type="molecule type" value="Genomic_DNA"/>
</dbReference>
<protein>
    <submittedName>
        <fullName evidence="2">Uncharacterized protein</fullName>
    </submittedName>
</protein>
<dbReference type="EMBL" id="OC941696">
    <property type="protein sequence ID" value="CAD7662237.1"/>
    <property type="molecule type" value="Genomic_DNA"/>
</dbReference>
<dbReference type="EMBL" id="CAJPVJ010026521">
    <property type="protein sequence ID" value="CAG2179289.1"/>
    <property type="molecule type" value="Genomic_DNA"/>
</dbReference>
<evidence type="ECO:0000313" key="1">
    <source>
        <dbReference type="EMBL" id="CAD7662153.1"/>
    </source>
</evidence>
<dbReference type="Proteomes" id="UP000728032">
    <property type="component" value="Unassembled WGS sequence"/>
</dbReference>
<evidence type="ECO:0000313" key="2">
    <source>
        <dbReference type="EMBL" id="CAD7662237.1"/>
    </source>
</evidence>
<name>A0A7R9ML42_9ACAR</name>
<proteinExistence type="predicted"/>
<accession>A0A7R9ML42</accession>
<organism evidence="2">
    <name type="scientific">Oppiella nova</name>
    <dbReference type="NCBI Taxonomy" id="334625"/>
    <lineage>
        <taxon>Eukaryota</taxon>
        <taxon>Metazoa</taxon>
        <taxon>Ecdysozoa</taxon>
        <taxon>Arthropoda</taxon>
        <taxon>Chelicerata</taxon>
        <taxon>Arachnida</taxon>
        <taxon>Acari</taxon>
        <taxon>Acariformes</taxon>
        <taxon>Sarcoptiformes</taxon>
        <taxon>Oribatida</taxon>
        <taxon>Brachypylina</taxon>
        <taxon>Oppioidea</taxon>
        <taxon>Oppiidae</taxon>
        <taxon>Oppiella</taxon>
    </lineage>
</organism>
<evidence type="ECO:0000313" key="3">
    <source>
        <dbReference type="Proteomes" id="UP000728032"/>
    </source>
</evidence>